<reference evidence="9 10" key="1">
    <citation type="submission" date="2014-04" db="EMBL/GenBank/DDBJ databases">
        <title>Characterization and application of a salt tolerant electro-active bacterium.</title>
        <authorList>
            <person name="Yang L."/>
            <person name="Wei S."/>
            <person name="Tay Q.X.M."/>
        </authorList>
    </citation>
    <scope>NUCLEOTIDE SEQUENCE [LARGE SCALE GENOMIC DNA]</scope>
    <source>
        <strain evidence="9 10">LY1</strain>
    </source>
</reference>
<dbReference type="InterPro" id="IPR050250">
    <property type="entry name" value="Macrolide_Exporter_MacB"/>
</dbReference>
<name>A0A074L0A9_9BACT</name>
<feature type="transmembrane region" description="Helical" evidence="6">
    <location>
        <begin position="766"/>
        <end position="787"/>
    </location>
</feature>
<keyword evidence="2" id="KW-1003">Cell membrane</keyword>
<dbReference type="PANTHER" id="PTHR30572:SF18">
    <property type="entry name" value="ABC-TYPE MACROLIDE FAMILY EXPORT SYSTEM PERMEASE COMPONENT 2"/>
    <property type="match status" value="1"/>
</dbReference>
<evidence type="ECO:0000256" key="1">
    <source>
        <dbReference type="ARBA" id="ARBA00004651"/>
    </source>
</evidence>
<evidence type="ECO:0000256" key="4">
    <source>
        <dbReference type="ARBA" id="ARBA00022989"/>
    </source>
</evidence>
<dbReference type="Proteomes" id="UP000027821">
    <property type="component" value="Unassembled WGS sequence"/>
</dbReference>
<keyword evidence="10" id="KW-1185">Reference proteome</keyword>
<gene>
    <name evidence="9" type="ORF">EL17_10550</name>
</gene>
<accession>A0A074L0A9</accession>
<feature type="transmembrane region" description="Helical" evidence="6">
    <location>
        <begin position="439"/>
        <end position="458"/>
    </location>
</feature>
<feature type="transmembrane region" description="Helical" evidence="6">
    <location>
        <begin position="296"/>
        <end position="315"/>
    </location>
</feature>
<evidence type="ECO:0000259" key="8">
    <source>
        <dbReference type="Pfam" id="PF12704"/>
    </source>
</evidence>
<evidence type="ECO:0000256" key="5">
    <source>
        <dbReference type="ARBA" id="ARBA00023136"/>
    </source>
</evidence>
<dbReference type="EMBL" id="JMIH01000018">
    <property type="protein sequence ID" value="KEO73925.1"/>
    <property type="molecule type" value="Genomic_DNA"/>
</dbReference>
<proteinExistence type="predicted"/>
<dbReference type="OrthoDB" id="5933722at2"/>
<sequence>MLKNYIIIAIRNIRRNKLRTLVHVLGLSLGMAACLLVFNMVWFAHGFDTFHVNADRIYRINSSLEWEPGSFFQSSATPGPLGEMIDAELANISTKGRLYVLHETMVILPEQNKQIGRSNNVVFADPGFMQIFQREWVAGEPVTALEEPGSAVITLASMEKYFPGLSPHDVLGKEMLWIDANDSIRAQVKGVVKDYEGKTDFFFQDFISFSTIKLKEKEDWYGLHTWSNLNSSSQLFILAAEQSTIADIDEGLKTISDKYYADKADTKNVFFAEPLANLHFNENFDNTAVSQAMLDGLVYIGIIILLLACLNFINLETAQAINKAKEVGIRKTLGSQRVQLIVQFLSETFAIVLIAGMVAVLMAYLITQYFKDYLPQGFEPSYVNHLSLLFLFGLMLLLTLVSGLYPALVLARYQPQRALKGEVHHVHGFSMGVFLRKNLTVLQFSASIAFIILVTVLTTQLNYISSQPLGFEKDAVLYTNLPFMGDRDARESMAERLRNESFVEGVSLSGVLVSSYSIWTSDLYLTKDTSETRINIHVMNVDSAFVDVHQIKLLGGEKARNIKDELLVNRNFLKEAGFNHPLEAIGATVRLGGDTKTIVGVIDNFNARSLKEEIMPMALTYNPDYFNLLVAKVSGKQNLAVAKERLENIYKEMYPQESASFTFMDEQLAQFYEEDRKIQGVMGFASGMAILISILGLFGLSSFTIAQRTKEISIRKILGAGVLQLIGLMSSQYVWLVLISFVLAFYPAYYLSNMWLQDFAYKIDMPYLMFGGVGFGVLILTLLVVGFHSLGVARANPAEILKSE</sequence>
<dbReference type="GO" id="GO:0005886">
    <property type="term" value="C:plasma membrane"/>
    <property type="evidence" value="ECO:0007669"/>
    <property type="project" value="UniProtKB-SubCell"/>
</dbReference>
<evidence type="ECO:0000256" key="6">
    <source>
        <dbReference type="SAM" id="Phobius"/>
    </source>
</evidence>
<feature type="transmembrane region" description="Helical" evidence="6">
    <location>
        <begin position="717"/>
        <end position="746"/>
    </location>
</feature>
<dbReference type="Pfam" id="PF02687">
    <property type="entry name" value="FtsX"/>
    <property type="match status" value="2"/>
</dbReference>
<dbReference type="PROSITE" id="PS51257">
    <property type="entry name" value="PROKAR_LIPOPROTEIN"/>
    <property type="match status" value="1"/>
</dbReference>
<feature type="domain" description="MacB-like periplasmic core" evidence="8">
    <location>
        <begin position="20"/>
        <end position="253"/>
    </location>
</feature>
<comment type="caution">
    <text evidence="9">The sequence shown here is derived from an EMBL/GenBank/DDBJ whole genome shotgun (WGS) entry which is preliminary data.</text>
</comment>
<evidence type="ECO:0000313" key="10">
    <source>
        <dbReference type="Proteomes" id="UP000027821"/>
    </source>
</evidence>
<dbReference type="RefSeq" id="WP_035074012.1">
    <property type="nucleotide sequence ID" value="NZ_JMIH01000018.1"/>
</dbReference>
<evidence type="ECO:0000256" key="3">
    <source>
        <dbReference type="ARBA" id="ARBA00022692"/>
    </source>
</evidence>
<comment type="subcellular location">
    <subcellularLocation>
        <location evidence="1">Cell membrane</location>
        <topology evidence="1">Multi-pass membrane protein</topology>
    </subcellularLocation>
</comment>
<evidence type="ECO:0000313" key="9">
    <source>
        <dbReference type="EMBL" id="KEO73925.1"/>
    </source>
</evidence>
<organism evidence="9 10">
    <name type="scientific">Anditalea andensis</name>
    <dbReference type="NCBI Taxonomy" id="1048983"/>
    <lineage>
        <taxon>Bacteria</taxon>
        <taxon>Pseudomonadati</taxon>
        <taxon>Bacteroidota</taxon>
        <taxon>Cytophagia</taxon>
        <taxon>Cytophagales</taxon>
        <taxon>Cytophagaceae</taxon>
        <taxon>Anditalea</taxon>
    </lineage>
</organism>
<feature type="transmembrane region" description="Helical" evidence="6">
    <location>
        <begin position="386"/>
        <end position="411"/>
    </location>
</feature>
<dbReference type="InterPro" id="IPR003838">
    <property type="entry name" value="ABC3_permease_C"/>
</dbReference>
<dbReference type="STRING" id="1048983.EL17_10550"/>
<dbReference type="GO" id="GO:0022857">
    <property type="term" value="F:transmembrane transporter activity"/>
    <property type="evidence" value="ECO:0007669"/>
    <property type="project" value="TreeGrafter"/>
</dbReference>
<keyword evidence="4 6" id="KW-1133">Transmembrane helix</keyword>
<feature type="domain" description="ABC3 transporter permease C-terminal" evidence="7">
    <location>
        <begin position="684"/>
        <end position="797"/>
    </location>
</feature>
<dbReference type="eggNOG" id="COG0577">
    <property type="taxonomic scope" value="Bacteria"/>
</dbReference>
<keyword evidence="3 6" id="KW-0812">Transmembrane</keyword>
<feature type="domain" description="ABC3 transporter permease C-terminal" evidence="7">
    <location>
        <begin position="300"/>
        <end position="415"/>
    </location>
</feature>
<protein>
    <submittedName>
        <fullName evidence="9">ABC transporter permease</fullName>
    </submittedName>
</protein>
<evidence type="ECO:0000256" key="2">
    <source>
        <dbReference type="ARBA" id="ARBA00022475"/>
    </source>
</evidence>
<dbReference type="PANTHER" id="PTHR30572">
    <property type="entry name" value="MEMBRANE COMPONENT OF TRANSPORTER-RELATED"/>
    <property type="match status" value="1"/>
</dbReference>
<dbReference type="InterPro" id="IPR025857">
    <property type="entry name" value="MacB_PCD"/>
</dbReference>
<feature type="transmembrane region" description="Helical" evidence="6">
    <location>
        <begin position="21"/>
        <end position="44"/>
    </location>
</feature>
<keyword evidence="5 6" id="KW-0472">Membrane</keyword>
<feature type="transmembrane region" description="Helical" evidence="6">
    <location>
        <begin position="681"/>
        <end position="705"/>
    </location>
</feature>
<evidence type="ECO:0000259" key="7">
    <source>
        <dbReference type="Pfam" id="PF02687"/>
    </source>
</evidence>
<feature type="transmembrane region" description="Helical" evidence="6">
    <location>
        <begin position="340"/>
        <end position="366"/>
    </location>
</feature>
<dbReference type="AlphaFoldDB" id="A0A074L0A9"/>
<dbReference type="Pfam" id="PF12704">
    <property type="entry name" value="MacB_PCD"/>
    <property type="match status" value="1"/>
</dbReference>